<evidence type="ECO:0000256" key="1">
    <source>
        <dbReference type="SAM" id="MobiDB-lite"/>
    </source>
</evidence>
<dbReference type="RefSeq" id="XP_017300204.1">
    <property type="nucleotide sequence ID" value="XM_017444715.2"/>
</dbReference>
<gene>
    <name evidence="3 4" type="primary">LOC103510517</name>
</gene>
<reference evidence="3 4" key="1">
    <citation type="submission" date="2023-09" db="UniProtKB">
        <authorList>
            <consortium name="RefSeq"/>
        </authorList>
    </citation>
    <scope>IDENTIFICATION</scope>
</reference>
<dbReference type="RefSeq" id="XP_008473414.1">
    <property type="nucleotide sequence ID" value="XM_008475192.3"/>
</dbReference>
<dbReference type="GeneID" id="103510517"/>
<name>A0A1S3D388_DIACI</name>
<keyword evidence="2" id="KW-1185">Reference proteome</keyword>
<evidence type="ECO:0000313" key="4">
    <source>
        <dbReference type="RefSeq" id="XP_017300204.1"/>
    </source>
</evidence>
<evidence type="ECO:0000313" key="3">
    <source>
        <dbReference type="RefSeq" id="XP_008473414.1"/>
    </source>
</evidence>
<dbReference type="SUPFAM" id="SSF81383">
    <property type="entry name" value="F-box domain"/>
    <property type="match status" value="1"/>
</dbReference>
<evidence type="ECO:0000313" key="2">
    <source>
        <dbReference type="Proteomes" id="UP000079169"/>
    </source>
</evidence>
<protein>
    <submittedName>
        <fullName evidence="3 4">Uncharacterized protein LOC103510517 isoform X1</fullName>
    </submittedName>
</protein>
<dbReference type="InterPro" id="IPR036047">
    <property type="entry name" value="F-box-like_dom_sf"/>
</dbReference>
<dbReference type="PaxDb" id="121845-A0A1S3D388"/>
<proteinExistence type="predicted"/>
<dbReference type="KEGG" id="dci:103510517"/>
<feature type="region of interest" description="Disordered" evidence="1">
    <location>
        <begin position="376"/>
        <end position="409"/>
    </location>
</feature>
<accession>A0A1S3D388</accession>
<sequence>MSFGSFAGEYLTYQCGILKTILSYLTNDELKKVQLVSKEWKRLVTNILDSRQYFQSTFYYRNSLRQPFNLSCVKLVPEQFSMLFCQKMVLKDLCKCKKLINPHLLTVKDYQNFRVMSGRYLPPVAIGMCGLAFDFYFMQSLVTCGVVSHGLYSKSVDVSIYQLKVCFNSTKLKSVLKDFSSNPIKSMMAFVSPGCNRRRTYAKGAVTTFRTLVQSVQTEPIISAGVTVDMTVLLPEQYMCDCDFDTTIIVFRGEGLNVTSDIFEWIDTGVDRFISFITKLLDKAGPAPVDGTRVIYIFECYRVKNELLKNVKQLLNLSPGVEIVFIRSKYNEFYYNTHDTTRESESDNCDIRTYSTIVNVYDFLNVSKTSHKVTTSVESTMENDPDDPVARKTCSETSGADGESHQEVS</sequence>
<dbReference type="Proteomes" id="UP000079169">
    <property type="component" value="Unplaced"/>
</dbReference>
<dbReference type="AlphaFoldDB" id="A0A1S3D388"/>
<organism evidence="3">
    <name type="scientific">Diaphorina citri</name>
    <name type="common">Asian citrus psyllid</name>
    <dbReference type="NCBI Taxonomy" id="121845"/>
    <lineage>
        <taxon>Eukaryota</taxon>
        <taxon>Metazoa</taxon>
        <taxon>Ecdysozoa</taxon>
        <taxon>Arthropoda</taxon>
        <taxon>Hexapoda</taxon>
        <taxon>Insecta</taxon>
        <taxon>Pterygota</taxon>
        <taxon>Neoptera</taxon>
        <taxon>Paraneoptera</taxon>
        <taxon>Hemiptera</taxon>
        <taxon>Sternorrhyncha</taxon>
        <taxon>Psylloidea</taxon>
        <taxon>Psyllidae</taxon>
        <taxon>Diaphorininae</taxon>
        <taxon>Diaphorina</taxon>
    </lineage>
</organism>